<keyword evidence="3" id="KW-1185">Reference proteome</keyword>
<dbReference type="KEGG" id="mear:Mpt1_c06790"/>
<dbReference type="InterPro" id="IPR018691">
    <property type="entry name" value="DUF2188"/>
</dbReference>
<dbReference type="HOGENOM" id="CLU_2581207_0_0_2"/>
<gene>
    <name evidence="2" type="ORF">Mpt1_c06790</name>
</gene>
<evidence type="ECO:0008006" key="4">
    <source>
        <dbReference type="Google" id="ProtNLM"/>
    </source>
</evidence>
<evidence type="ECO:0000313" key="3">
    <source>
        <dbReference type="Proteomes" id="UP000030787"/>
    </source>
</evidence>
<dbReference type="AlphaFoldDB" id="A0A0A7LBY5"/>
<feature type="region of interest" description="Disordered" evidence="1">
    <location>
        <begin position="13"/>
        <end position="45"/>
    </location>
</feature>
<dbReference type="Proteomes" id="UP000030787">
    <property type="component" value="Chromosome"/>
</dbReference>
<name>A0A0A7LBY5_9ARCH</name>
<sequence>MQLQFMNMASKLGSAEKKGKDQYVLPHPDGGWQVKGEGNSKATVRTKTEEDAIRVAKEIAWNQGSKYIPYEKNKGLLKRK</sequence>
<evidence type="ECO:0000256" key="1">
    <source>
        <dbReference type="SAM" id="MobiDB-lite"/>
    </source>
</evidence>
<organism evidence="2 3">
    <name type="scientific">Candidatus Methanoplasma termitum</name>
    <dbReference type="NCBI Taxonomy" id="1577791"/>
    <lineage>
        <taxon>Archaea</taxon>
        <taxon>Methanobacteriati</taxon>
        <taxon>Thermoplasmatota</taxon>
        <taxon>Thermoplasmata</taxon>
        <taxon>Methanomassiliicoccales</taxon>
        <taxon>Methanomassiliicoccaceae</taxon>
        <taxon>Candidatus Methanoplasma</taxon>
    </lineage>
</organism>
<dbReference type="STRING" id="1577791.Mpt1_c06790"/>
<evidence type="ECO:0000313" key="2">
    <source>
        <dbReference type="EMBL" id="AIZ56564.1"/>
    </source>
</evidence>
<protein>
    <recommendedName>
        <fullName evidence="4">DUF2188 domain-containing protein</fullName>
    </recommendedName>
</protein>
<proteinExistence type="predicted"/>
<dbReference type="Pfam" id="PF09954">
    <property type="entry name" value="DUF2188"/>
    <property type="match status" value="1"/>
</dbReference>
<dbReference type="EMBL" id="CP010070">
    <property type="protein sequence ID" value="AIZ56564.1"/>
    <property type="molecule type" value="Genomic_DNA"/>
</dbReference>
<accession>A0A0A7LBY5</accession>
<reference evidence="2 3" key="1">
    <citation type="journal article" date="2014" name="Appl. Environ. Microbiol.">
        <title>Comparative Genome Analysis of 'Candidatus Methanoplasma termitum' Indicates a New Mode of Energy Metabolism in the Seventh Order of Methanogens.</title>
        <authorList>
            <person name="Lang K."/>
            <person name="Schuldes J."/>
            <person name="Klingl A."/>
            <person name="Poehlein A."/>
            <person name="Daniel R."/>
            <person name="Brune A."/>
        </authorList>
    </citation>
    <scope>NUCLEOTIDE SEQUENCE [LARGE SCALE GENOMIC DNA]</scope>
    <source>
        <strain evidence="3">Mpt1</strain>
    </source>
</reference>